<dbReference type="EMBL" id="JABFAE010000009">
    <property type="protein sequence ID" value="MBA0837703.1"/>
    <property type="molecule type" value="Genomic_DNA"/>
</dbReference>
<dbReference type="InterPro" id="IPR050814">
    <property type="entry name" value="Myo-inositol_Transporter"/>
</dbReference>
<keyword evidence="4 7" id="KW-0812">Transmembrane</keyword>
<dbReference type="PROSITE" id="PS00217">
    <property type="entry name" value="SUGAR_TRANSPORT_2"/>
    <property type="match status" value="1"/>
</dbReference>
<keyword evidence="10" id="KW-1185">Reference proteome</keyword>
<dbReference type="InterPro" id="IPR005829">
    <property type="entry name" value="Sugar_transporter_CS"/>
</dbReference>
<feature type="transmembrane region" description="Helical" evidence="7">
    <location>
        <begin position="373"/>
        <end position="391"/>
    </location>
</feature>
<sequence>MAIAGAIGGAAIGGWISDRFGRKRSILLADVLFAVGALVMAFAPAPVMIILGRILVGLGVGMTSMTAPLYISEASPARIRGALVSTNGLLITGGQFLYIGRFDEQHAIFVPDKLDLALDARDRSGSSTLSIDLDAVTSRNKEEEARYILEKIFPANEVDDEMNALKLSVEAEKADEHAIGDNLIQKLKGALSNVVVRRGLYAGITVQVAQQFSGINTVMYYSPTIVQFAGFASNETALALSLITSGLNAVGSIVSMVFVDRYGRRRLMLVSMYSPGTCLELTTKQRDWCRGTWSKDGCPIEFGFLAVVFLGFYILSYSPGMGTVPWIVNSEIYPLRYRGIGGDLAAVSNWISNLIVSLTFLSLTKALGSAGTFFLFGGVCVIGFSFIYWLVPETKGLPIEEVEKMLESGYKPKLLRAKSKDKTHLFCPK</sequence>
<dbReference type="PRINTS" id="PR00171">
    <property type="entry name" value="SUGRTRNSPORT"/>
</dbReference>
<dbReference type="PANTHER" id="PTHR48020">
    <property type="entry name" value="PROTON MYO-INOSITOL COTRANSPORTER"/>
    <property type="match status" value="1"/>
</dbReference>
<comment type="caution">
    <text evidence="9">The sequence shown here is derived from an EMBL/GenBank/DDBJ whole genome shotgun (WGS) entry which is preliminary data.</text>
</comment>
<reference evidence="9 10" key="1">
    <citation type="journal article" date="2019" name="Genome Biol. Evol.">
        <title>Insights into the evolution of the New World diploid cottons (Gossypium, subgenus Houzingenia) based on genome sequencing.</title>
        <authorList>
            <person name="Grover C.E."/>
            <person name="Arick M.A. 2nd"/>
            <person name="Thrash A."/>
            <person name="Conover J.L."/>
            <person name="Sanders W.S."/>
            <person name="Peterson D.G."/>
            <person name="Frelichowski J.E."/>
            <person name="Scheffler J.A."/>
            <person name="Scheffler B.E."/>
            <person name="Wendel J.F."/>
        </authorList>
    </citation>
    <scope>NUCLEOTIDE SEQUENCE [LARGE SCALE GENOMIC DNA]</scope>
    <source>
        <strain evidence="9">6</strain>
        <tissue evidence="9">Leaf</tissue>
    </source>
</reference>
<dbReference type="Pfam" id="PF00083">
    <property type="entry name" value="Sugar_tr"/>
    <property type="match status" value="2"/>
</dbReference>
<evidence type="ECO:0000313" key="10">
    <source>
        <dbReference type="Proteomes" id="UP000593575"/>
    </source>
</evidence>
<dbReference type="InterPro" id="IPR036259">
    <property type="entry name" value="MFS_trans_sf"/>
</dbReference>
<keyword evidence="3" id="KW-0813">Transport</keyword>
<proteinExistence type="inferred from homology"/>
<dbReference type="SUPFAM" id="SSF103473">
    <property type="entry name" value="MFS general substrate transporter"/>
    <property type="match status" value="2"/>
</dbReference>
<dbReference type="PROSITE" id="PS00216">
    <property type="entry name" value="SUGAR_TRANSPORT_1"/>
    <property type="match status" value="2"/>
</dbReference>
<evidence type="ECO:0000256" key="4">
    <source>
        <dbReference type="ARBA" id="ARBA00022692"/>
    </source>
</evidence>
<evidence type="ECO:0000256" key="2">
    <source>
        <dbReference type="ARBA" id="ARBA00010992"/>
    </source>
</evidence>
<dbReference type="InterPro" id="IPR020846">
    <property type="entry name" value="MFS_dom"/>
</dbReference>
<evidence type="ECO:0000256" key="6">
    <source>
        <dbReference type="ARBA" id="ARBA00023136"/>
    </source>
</evidence>
<protein>
    <recommendedName>
        <fullName evidence="8">Major facilitator superfamily (MFS) profile domain-containing protein</fullName>
    </recommendedName>
</protein>
<dbReference type="AlphaFoldDB" id="A0A7J9JU41"/>
<feature type="transmembrane region" description="Helical" evidence="7">
    <location>
        <begin position="302"/>
        <end position="328"/>
    </location>
</feature>
<evidence type="ECO:0000256" key="5">
    <source>
        <dbReference type="ARBA" id="ARBA00022989"/>
    </source>
</evidence>
<dbReference type="GO" id="GO:0005366">
    <property type="term" value="F:myo-inositol:proton symporter activity"/>
    <property type="evidence" value="ECO:0007669"/>
    <property type="project" value="TreeGrafter"/>
</dbReference>
<dbReference type="GO" id="GO:0016020">
    <property type="term" value="C:membrane"/>
    <property type="evidence" value="ECO:0007669"/>
    <property type="project" value="UniProtKB-SubCell"/>
</dbReference>
<dbReference type="Gene3D" id="1.20.1250.20">
    <property type="entry name" value="MFS general substrate transporter like domains"/>
    <property type="match status" value="2"/>
</dbReference>
<dbReference type="InterPro" id="IPR005828">
    <property type="entry name" value="MFS_sugar_transport-like"/>
</dbReference>
<evidence type="ECO:0000313" key="9">
    <source>
        <dbReference type="EMBL" id="MBA0837703.1"/>
    </source>
</evidence>
<organism evidence="9 10">
    <name type="scientific">Gossypium armourianum</name>
    <dbReference type="NCBI Taxonomy" id="34283"/>
    <lineage>
        <taxon>Eukaryota</taxon>
        <taxon>Viridiplantae</taxon>
        <taxon>Streptophyta</taxon>
        <taxon>Embryophyta</taxon>
        <taxon>Tracheophyta</taxon>
        <taxon>Spermatophyta</taxon>
        <taxon>Magnoliopsida</taxon>
        <taxon>eudicotyledons</taxon>
        <taxon>Gunneridae</taxon>
        <taxon>Pentapetalae</taxon>
        <taxon>rosids</taxon>
        <taxon>malvids</taxon>
        <taxon>Malvales</taxon>
        <taxon>Malvaceae</taxon>
        <taxon>Malvoideae</taxon>
        <taxon>Gossypium</taxon>
    </lineage>
</organism>
<evidence type="ECO:0000256" key="1">
    <source>
        <dbReference type="ARBA" id="ARBA00004141"/>
    </source>
</evidence>
<comment type="subcellular location">
    <subcellularLocation>
        <location evidence="1">Membrane</location>
        <topology evidence="1">Multi-pass membrane protein</topology>
    </subcellularLocation>
</comment>
<evidence type="ECO:0000256" key="7">
    <source>
        <dbReference type="SAM" id="Phobius"/>
    </source>
</evidence>
<feature type="transmembrane region" description="Helical" evidence="7">
    <location>
        <begin position="26"/>
        <end position="43"/>
    </location>
</feature>
<feature type="transmembrane region" description="Helical" evidence="7">
    <location>
        <begin position="49"/>
        <end position="71"/>
    </location>
</feature>
<keyword evidence="6 7" id="KW-0472">Membrane</keyword>
<keyword evidence="5 7" id="KW-1133">Transmembrane helix</keyword>
<dbReference type="InterPro" id="IPR003663">
    <property type="entry name" value="Sugar/inositol_transpt"/>
</dbReference>
<evidence type="ECO:0000256" key="3">
    <source>
        <dbReference type="ARBA" id="ARBA00022448"/>
    </source>
</evidence>
<evidence type="ECO:0000259" key="8">
    <source>
        <dbReference type="PROSITE" id="PS50850"/>
    </source>
</evidence>
<feature type="domain" description="Major facilitator superfamily (MFS) profile" evidence="8">
    <location>
        <begin position="1"/>
        <end position="395"/>
    </location>
</feature>
<gene>
    <name evidence="9" type="ORF">Goarm_009840</name>
</gene>
<accession>A0A7J9JU41</accession>
<name>A0A7J9JU41_9ROSI</name>
<feature type="transmembrane region" description="Helical" evidence="7">
    <location>
        <begin position="340"/>
        <end position="361"/>
    </location>
</feature>
<dbReference type="Proteomes" id="UP000593575">
    <property type="component" value="Unassembled WGS sequence"/>
</dbReference>
<dbReference type="PROSITE" id="PS50850">
    <property type="entry name" value="MFS"/>
    <property type="match status" value="1"/>
</dbReference>
<comment type="similarity">
    <text evidence="2">Belongs to the major facilitator superfamily. Sugar transporter (TC 2.A.1.1) family.</text>
</comment>
<dbReference type="PANTHER" id="PTHR48020:SF1">
    <property type="entry name" value="INOSITOL TRANSPORTER 4-LIKE"/>
    <property type="match status" value="1"/>
</dbReference>
<feature type="transmembrane region" description="Helical" evidence="7">
    <location>
        <begin position="237"/>
        <end position="259"/>
    </location>
</feature>